<dbReference type="FunFam" id="2.60.40.10:FF:000791">
    <property type="entry name" value="Two-component system sensor histidine kinase/response regulator"/>
    <property type="match status" value="1"/>
</dbReference>
<dbReference type="Pfam" id="PF07495">
    <property type="entry name" value="Y_Y_Y"/>
    <property type="match status" value="1"/>
</dbReference>
<dbReference type="SMART" id="SM00388">
    <property type="entry name" value="HisKA"/>
    <property type="match status" value="1"/>
</dbReference>
<dbReference type="SMART" id="SM00342">
    <property type="entry name" value="HTH_ARAC"/>
    <property type="match status" value="1"/>
</dbReference>
<dbReference type="InterPro" id="IPR011006">
    <property type="entry name" value="CheY-like_superfamily"/>
</dbReference>
<dbReference type="SUPFAM" id="SSF52172">
    <property type="entry name" value="CheY-like"/>
    <property type="match status" value="1"/>
</dbReference>
<feature type="transmembrane region" description="Helical" evidence="13">
    <location>
        <begin position="806"/>
        <end position="824"/>
    </location>
</feature>
<dbReference type="Pfam" id="PF00072">
    <property type="entry name" value="Response_reg"/>
    <property type="match status" value="1"/>
</dbReference>
<dbReference type="Gene3D" id="2.60.40.10">
    <property type="entry name" value="Immunoglobulins"/>
    <property type="match status" value="1"/>
</dbReference>
<evidence type="ECO:0000313" key="18">
    <source>
        <dbReference type="Proteomes" id="UP000190852"/>
    </source>
</evidence>
<dbReference type="GO" id="GO:0003700">
    <property type="term" value="F:DNA-binding transcription factor activity"/>
    <property type="evidence" value="ECO:0007669"/>
    <property type="project" value="InterPro"/>
</dbReference>
<dbReference type="FunFam" id="3.30.565.10:FF:000037">
    <property type="entry name" value="Hybrid sensor histidine kinase/response regulator"/>
    <property type="match status" value="1"/>
</dbReference>
<dbReference type="PROSITE" id="PS50109">
    <property type="entry name" value="HIS_KIN"/>
    <property type="match status" value="1"/>
</dbReference>
<dbReference type="InterPro" id="IPR036097">
    <property type="entry name" value="HisK_dim/P_sf"/>
</dbReference>
<evidence type="ECO:0000256" key="1">
    <source>
        <dbReference type="ARBA" id="ARBA00000085"/>
    </source>
</evidence>
<protein>
    <recommendedName>
        <fullName evidence="2">histidine kinase</fullName>
        <ecNumber evidence="2">2.7.13.3</ecNumber>
    </recommendedName>
</protein>
<dbReference type="Proteomes" id="UP000190852">
    <property type="component" value="Unassembled WGS sequence"/>
</dbReference>
<keyword evidence="6 17" id="KW-0418">Kinase</keyword>
<dbReference type="PROSITE" id="PS00041">
    <property type="entry name" value="HTH_ARAC_FAMILY_1"/>
    <property type="match status" value="1"/>
</dbReference>
<proteinExistence type="predicted"/>
<dbReference type="CDD" id="cd17574">
    <property type="entry name" value="REC_OmpR"/>
    <property type="match status" value="1"/>
</dbReference>
<evidence type="ECO:0000256" key="13">
    <source>
        <dbReference type="SAM" id="Phobius"/>
    </source>
</evidence>
<feature type="modified residue" description="4-aspartylphosphate" evidence="12">
    <location>
        <position position="1165"/>
    </location>
</feature>
<dbReference type="InterPro" id="IPR001789">
    <property type="entry name" value="Sig_transdc_resp-reg_receiver"/>
</dbReference>
<dbReference type="SMART" id="SM00387">
    <property type="entry name" value="HATPase_c"/>
    <property type="match status" value="1"/>
</dbReference>
<evidence type="ECO:0000256" key="10">
    <source>
        <dbReference type="ARBA" id="ARBA00023125"/>
    </source>
</evidence>
<keyword evidence="9" id="KW-0805">Transcription regulation</keyword>
<dbReference type="InterPro" id="IPR003594">
    <property type="entry name" value="HATPase_dom"/>
</dbReference>
<dbReference type="PROSITE" id="PS01124">
    <property type="entry name" value="HTH_ARAC_FAMILY_2"/>
    <property type="match status" value="1"/>
</dbReference>
<evidence type="ECO:0000256" key="7">
    <source>
        <dbReference type="ARBA" id="ARBA00022840"/>
    </source>
</evidence>
<dbReference type="FunFam" id="1.10.287.130:FF:000045">
    <property type="entry name" value="Two-component system sensor histidine kinase/response regulator"/>
    <property type="match status" value="1"/>
</dbReference>
<feature type="domain" description="Histidine kinase" evidence="15">
    <location>
        <begin position="860"/>
        <end position="1083"/>
    </location>
</feature>
<dbReference type="Gene3D" id="3.40.50.2300">
    <property type="match status" value="1"/>
</dbReference>
<dbReference type="Pfam" id="PF12833">
    <property type="entry name" value="HTH_18"/>
    <property type="match status" value="1"/>
</dbReference>
<keyword evidence="13" id="KW-0472">Membrane</keyword>
<dbReference type="InterPro" id="IPR018062">
    <property type="entry name" value="HTH_AraC-typ_CS"/>
</dbReference>
<dbReference type="CDD" id="cd00082">
    <property type="entry name" value="HisKA"/>
    <property type="match status" value="1"/>
</dbReference>
<reference evidence="18" key="1">
    <citation type="submission" date="2017-02" db="EMBL/GenBank/DDBJ databases">
        <authorList>
            <person name="Varghese N."/>
            <person name="Submissions S."/>
        </authorList>
    </citation>
    <scope>NUCLEOTIDE SEQUENCE [LARGE SCALE GENOMIC DNA]</scope>
    <source>
        <strain evidence="18">DSM 24967</strain>
    </source>
</reference>
<dbReference type="GO" id="GO:0000155">
    <property type="term" value="F:phosphorelay sensor kinase activity"/>
    <property type="evidence" value="ECO:0007669"/>
    <property type="project" value="InterPro"/>
</dbReference>
<dbReference type="InterPro" id="IPR011110">
    <property type="entry name" value="Reg_prop"/>
</dbReference>
<evidence type="ECO:0000259" key="16">
    <source>
        <dbReference type="PROSITE" id="PS50110"/>
    </source>
</evidence>
<dbReference type="Gene3D" id="3.30.565.10">
    <property type="entry name" value="Histidine kinase-like ATPase, C-terminal domain"/>
    <property type="match status" value="1"/>
</dbReference>
<dbReference type="Gene3D" id="2.130.10.10">
    <property type="entry name" value="YVTN repeat-like/Quinoprotein amine dehydrogenase"/>
    <property type="match status" value="2"/>
</dbReference>
<evidence type="ECO:0000256" key="11">
    <source>
        <dbReference type="ARBA" id="ARBA00023163"/>
    </source>
</evidence>
<evidence type="ECO:0000256" key="12">
    <source>
        <dbReference type="PROSITE-ProRule" id="PRU00169"/>
    </source>
</evidence>
<evidence type="ECO:0000256" key="2">
    <source>
        <dbReference type="ARBA" id="ARBA00012438"/>
    </source>
</evidence>
<keyword evidence="13" id="KW-0812">Transmembrane</keyword>
<dbReference type="InterPro" id="IPR013783">
    <property type="entry name" value="Ig-like_fold"/>
</dbReference>
<gene>
    <name evidence="17" type="ORF">SAMN05660349_01411</name>
</gene>
<dbReference type="Pfam" id="PF00512">
    <property type="entry name" value="HisKA"/>
    <property type="match status" value="1"/>
</dbReference>
<dbReference type="InterPro" id="IPR003661">
    <property type="entry name" value="HisK_dim/P_dom"/>
</dbReference>
<evidence type="ECO:0000256" key="3">
    <source>
        <dbReference type="ARBA" id="ARBA00022553"/>
    </source>
</evidence>
<evidence type="ECO:0000256" key="6">
    <source>
        <dbReference type="ARBA" id="ARBA00022777"/>
    </source>
</evidence>
<dbReference type="InterPro" id="IPR004358">
    <property type="entry name" value="Sig_transdc_His_kin-like_C"/>
</dbReference>
<dbReference type="PANTHER" id="PTHR43547">
    <property type="entry name" value="TWO-COMPONENT HISTIDINE KINASE"/>
    <property type="match status" value="1"/>
</dbReference>
<dbReference type="Pfam" id="PF07494">
    <property type="entry name" value="Reg_prop"/>
    <property type="match status" value="6"/>
</dbReference>
<dbReference type="InterPro" id="IPR011123">
    <property type="entry name" value="Y_Y_Y"/>
</dbReference>
<dbReference type="GO" id="GO:0005524">
    <property type="term" value="F:ATP binding"/>
    <property type="evidence" value="ECO:0007669"/>
    <property type="project" value="UniProtKB-KW"/>
</dbReference>
<dbReference type="PROSITE" id="PS50110">
    <property type="entry name" value="RESPONSE_REGULATORY"/>
    <property type="match status" value="1"/>
</dbReference>
<accession>A0A1T5BPT5</accession>
<evidence type="ECO:0000259" key="15">
    <source>
        <dbReference type="PROSITE" id="PS50109"/>
    </source>
</evidence>
<dbReference type="SUPFAM" id="SSF46689">
    <property type="entry name" value="Homeodomain-like"/>
    <property type="match status" value="1"/>
</dbReference>
<dbReference type="InterPro" id="IPR005467">
    <property type="entry name" value="His_kinase_dom"/>
</dbReference>
<keyword evidence="10" id="KW-0238">DNA-binding</keyword>
<dbReference type="SUPFAM" id="SSF47384">
    <property type="entry name" value="Homodimeric domain of signal transducing histidine kinase"/>
    <property type="match status" value="1"/>
</dbReference>
<keyword evidence="18" id="KW-1185">Reference proteome</keyword>
<dbReference type="SMART" id="SM00448">
    <property type="entry name" value="REC"/>
    <property type="match status" value="1"/>
</dbReference>
<keyword evidence="4" id="KW-0808">Transferase</keyword>
<dbReference type="SUPFAM" id="SSF63829">
    <property type="entry name" value="Calcium-dependent phosphotriesterase"/>
    <property type="match status" value="2"/>
</dbReference>
<keyword evidence="11" id="KW-0804">Transcription</keyword>
<dbReference type="PANTHER" id="PTHR43547:SF2">
    <property type="entry name" value="HYBRID SIGNAL TRANSDUCTION HISTIDINE KINASE C"/>
    <property type="match status" value="1"/>
</dbReference>
<name>A0A1T5BPT5_9BACT</name>
<dbReference type="EC" id="2.7.13.3" evidence="2"/>
<evidence type="ECO:0000313" key="17">
    <source>
        <dbReference type="EMBL" id="SKB49332.1"/>
    </source>
</evidence>
<keyword evidence="7" id="KW-0067">ATP-binding</keyword>
<evidence type="ECO:0000256" key="5">
    <source>
        <dbReference type="ARBA" id="ARBA00022741"/>
    </source>
</evidence>
<organism evidence="17 18">
    <name type="scientific">Parabacteroides chartae</name>
    <dbReference type="NCBI Taxonomy" id="1037355"/>
    <lineage>
        <taxon>Bacteria</taxon>
        <taxon>Pseudomonadati</taxon>
        <taxon>Bacteroidota</taxon>
        <taxon>Bacteroidia</taxon>
        <taxon>Bacteroidales</taxon>
        <taxon>Tannerellaceae</taxon>
        <taxon>Parabacteroides</taxon>
    </lineage>
</organism>
<evidence type="ECO:0000256" key="8">
    <source>
        <dbReference type="ARBA" id="ARBA00023012"/>
    </source>
</evidence>
<dbReference type="InterPro" id="IPR015943">
    <property type="entry name" value="WD40/YVTN_repeat-like_dom_sf"/>
</dbReference>
<feature type="domain" description="Response regulatory" evidence="16">
    <location>
        <begin position="1117"/>
        <end position="1232"/>
    </location>
</feature>
<sequence>MNKIKPLLYFFVWLVLPQILFSQTGEDNYKFNRVDVGSGLSNSEVKCVYKDKTGFIWFGTPSGLNRYDGYEITIYKHNLQDNASSYNNDILRIQEAEDGLLWLTTRAGYAIYNPLKEQFEEDLHSIFNKFAGVTSFTNLYIDLGKNYWFITPEDVRLYDVKKKKLIINKQGGAGNLSTGIITDIKQGSNRYWFLFDNGLVECMDAQTHKIIKRDSSMLQKIKMRNLVDMRLFVDSAGDLWMYGIGEHFGLGYYNVQQNKWHVYSETANAPYRITKNIVTSVDEDDKGLIWIGTDHGGINIVNKKSGKITYLSHNEKNQFSITQNTVKCLYRDDTGIMWVGTYKMGVCYYHESVFKFKSVTEKAELPYNDINCFHETSDGNIWIGTNGGGLIYFDRKNERYINYPHRPGDPNSPSGNVIVSLSGDSQGRLWIGYYLEGLDCFDGKKFTHYGFNPNNPDVLTDNNIWDIMNDTSGNLWVGTLRGGVVVIDAATGKRLKHFITDGSVYSIIQKKSGEILIGAQSGLWIYNVAADKLEQYEPGLFNKMQLSKYDINNLYEDSRGLLWIGTRNGLIMFNAYTRDLRTFNVKDGLSADLVQSIQEDADHNLWIGTNSGLSCVKVTTANETPGYFFKIVTYDRSEGLQGEMFNYNAAYITSKQELIFGGSLGFNIFTPNAIIYNSNKPKVVITDFQLYNKSLKPGEKYNGRTILKESITHTQEIELDYSDNYFSIVFAALDYCMPNKSRFYYKLDGFNTQWLEADGIGRKVTYTNLNPGKYTFYLKAVNNDGLESENPIKLLITVRPPFWQTAWAYAFYLLVILSLIYYYIKYSTRKAEKKLAYAREKMRTSQQLELDEIKLRFFTNISHEFRTPLTLILTPLEELLKKKENSDEKEMLLIIRKNAKNLLNLVNQLLDFRKLDVNGHTLQPSVGDIVLFVKDLCSSFNELMQRKSIKFSFSSSIDHLYARFDEDKLSKALLNILSNAHKFTPANGEVKVNMELVELPDNKTEKSIRICISDSGIGIPTDKLDKIFERFYQIKSADTNSYQGSGIGLHLAKEFINLHGGDIEVESEMGKGSCFTVTIPYKEGDVSEQISVKGNDDMLENETLTEEKDEQLQSLPKILLVEDNDDFRDFVAERLRHHYVVLKASDGMEGMAIALKEIPDIIVSDVMMPKMDGVEMSKALKADIRTSHVPIILLTAKSGEESKLEGLMAGVDDYITKPFNLEILKLKIHNIIEGRKSIQSMFKQHIKIEPSKISVSSLDDKLIKKALDYTEANISNPEFSVEELSRELGMSRVHLYKKLLSITGKTPIEFIRVIRLKRAAQLLEESQLSVSEIAYEVGFNNPKYFRKYFKDEFDVLPSQYGNRKGAVDE</sequence>
<keyword evidence="13" id="KW-1133">Transmembrane helix</keyword>
<feature type="domain" description="HTH araC/xylS-type" evidence="14">
    <location>
        <begin position="1264"/>
        <end position="1363"/>
    </location>
</feature>
<keyword evidence="8" id="KW-0902">Two-component regulatory system</keyword>
<dbReference type="InterPro" id="IPR018060">
    <property type="entry name" value="HTH_AraC"/>
</dbReference>
<dbReference type="Gene3D" id="1.10.10.60">
    <property type="entry name" value="Homeodomain-like"/>
    <property type="match status" value="2"/>
</dbReference>
<dbReference type="RefSeq" id="WP_079683009.1">
    <property type="nucleotide sequence ID" value="NZ_FUYQ01000008.1"/>
</dbReference>
<dbReference type="CDD" id="cd16922">
    <property type="entry name" value="HATPase_EvgS-ArcB-TorS-like"/>
    <property type="match status" value="1"/>
</dbReference>
<dbReference type="Pfam" id="PF02518">
    <property type="entry name" value="HATPase_c"/>
    <property type="match status" value="1"/>
</dbReference>
<dbReference type="InterPro" id="IPR036890">
    <property type="entry name" value="HATPase_C_sf"/>
</dbReference>
<evidence type="ECO:0000256" key="9">
    <source>
        <dbReference type="ARBA" id="ARBA00023015"/>
    </source>
</evidence>
<dbReference type="EMBL" id="FUYQ01000008">
    <property type="protein sequence ID" value="SKB49332.1"/>
    <property type="molecule type" value="Genomic_DNA"/>
</dbReference>
<dbReference type="PRINTS" id="PR00344">
    <property type="entry name" value="BCTRLSENSOR"/>
</dbReference>
<keyword evidence="3 12" id="KW-0597">Phosphoprotein</keyword>
<evidence type="ECO:0000256" key="4">
    <source>
        <dbReference type="ARBA" id="ARBA00022679"/>
    </source>
</evidence>
<comment type="catalytic activity">
    <reaction evidence="1">
        <text>ATP + protein L-histidine = ADP + protein N-phospho-L-histidine.</text>
        <dbReference type="EC" id="2.7.13.3"/>
    </reaction>
</comment>
<keyword evidence="5" id="KW-0547">Nucleotide-binding</keyword>
<dbReference type="InterPro" id="IPR009057">
    <property type="entry name" value="Homeodomain-like_sf"/>
</dbReference>
<dbReference type="SUPFAM" id="SSF55874">
    <property type="entry name" value="ATPase domain of HSP90 chaperone/DNA topoisomerase II/histidine kinase"/>
    <property type="match status" value="1"/>
</dbReference>
<dbReference type="GO" id="GO:0043565">
    <property type="term" value="F:sequence-specific DNA binding"/>
    <property type="evidence" value="ECO:0007669"/>
    <property type="project" value="InterPro"/>
</dbReference>
<evidence type="ECO:0000259" key="14">
    <source>
        <dbReference type="PROSITE" id="PS01124"/>
    </source>
</evidence>
<dbReference type="Gene3D" id="1.10.287.130">
    <property type="match status" value="1"/>
</dbReference>